<protein>
    <submittedName>
        <fullName evidence="1">Uncharacterized protein</fullName>
    </submittedName>
</protein>
<gene>
    <name evidence="1" type="ORF">MSPICULIGERA_LOCUS10809</name>
</gene>
<accession>A0AA36CQ54</accession>
<organism evidence="1 2">
    <name type="scientific">Mesorhabditis spiculigera</name>
    <dbReference type="NCBI Taxonomy" id="96644"/>
    <lineage>
        <taxon>Eukaryota</taxon>
        <taxon>Metazoa</taxon>
        <taxon>Ecdysozoa</taxon>
        <taxon>Nematoda</taxon>
        <taxon>Chromadorea</taxon>
        <taxon>Rhabditida</taxon>
        <taxon>Rhabditina</taxon>
        <taxon>Rhabditomorpha</taxon>
        <taxon>Rhabditoidea</taxon>
        <taxon>Rhabditidae</taxon>
        <taxon>Mesorhabditinae</taxon>
        <taxon>Mesorhabditis</taxon>
    </lineage>
</organism>
<sequence length="65" mass="7554">MGNKKRFQNWAIGPYAQQTSTLRSLINGKEPAETQVARNTAIRVFTMAPTWNDWHEEQDVYVIFP</sequence>
<evidence type="ECO:0000313" key="1">
    <source>
        <dbReference type="EMBL" id="CAJ0572421.1"/>
    </source>
</evidence>
<feature type="non-terminal residue" evidence="1">
    <location>
        <position position="65"/>
    </location>
</feature>
<proteinExistence type="predicted"/>
<keyword evidence="2" id="KW-1185">Reference proteome</keyword>
<comment type="caution">
    <text evidence="1">The sequence shown here is derived from an EMBL/GenBank/DDBJ whole genome shotgun (WGS) entry which is preliminary data.</text>
</comment>
<dbReference type="EMBL" id="CATQJA010002597">
    <property type="protein sequence ID" value="CAJ0572421.1"/>
    <property type="molecule type" value="Genomic_DNA"/>
</dbReference>
<dbReference type="Proteomes" id="UP001177023">
    <property type="component" value="Unassembled WGS sequence"/>
</dbReference>
<evidence type="ECO:0000313" key="2">
    <source>
        <dbReference type="Proteomes" id="UP001177023"/>
    </source>
</evidence>
<dbReference type="AlphaFoldDB" id="A0AA36CQ54"/>
<name>A0AA36CQ54_9BILA</name>
<reference evidence="1" key="1">
    <citation type="submission" date="2023-06" db="EMBL/GenBank/DDBJ databases">
        <authorList>
            <person name="Delattre M."/>
        </authorList>
    </citation>
    <scope>NUCLEOTIDE SEQUENCE</scope>
    <source>
        <strain evidence="1">AF72</strain>
    </source>
</reference>